<name>A0A1Q5T605_9EURO</name>
<dbReference type="AlphaFoldDB" id="A0A1Q5T605"/>
<dbReference type="GO" id="GO:0005634">
    <property type="term" value="C:nucleus"/>
    <property type="evidence" value="ECO:0007669"/>
    <property type="project" value="TreeGrafter"/>
</dbReference>
<proteinExistence type="predicted"/>
<dbReference type="EMBL" id="MNBE01000702">
    <property type="protein sequence ID" value="OKO95663.1"/>
    <property type="molecule type" value="Genomic_DNA"/>
</dbReference>
<dbReference type="OrthoDB" id="4369384at2759"/>
<dbReference type="PANTHER" id="PTHR31644">
    <property type="entry name" value="TRANSCRIPTIONAL ACTIVATOR ARO80-RELATED"/>
    <property type="match status" value="1"/>
</dbReference>
<dbReference type="GO" id="GO:0009074">
    <property type="term" value="P:aromatic amino acid family catabolic process"/>
    <property type="evidence" value="ECO:0007669"/>
    <property type="project" value="TreeGrafter"/>
</dbReference>
<reference evidence="1 2" key="1">
    <citation type="submission" date="2016-10" db="EMBL/GenBank/DDBJ databases">
        <title>Genome sequence of the ascomycete fungus Penicillium subrubescens.</title>
        <authorList>
            <person name="De Vries R.P."/>
            <person name="Peng M."/>
            <person name="Dilokpimol A."/>
            <person name="Hilden K."/>
            <person name="Makela M.R."/>
            <person name="Grigoriev I."/>
            <person name="Riley R."/>
            <person name="Granchi Z."/>
        </authorList>
    </citation>
    <scope>NUCLEOTIDE SEQUENCE [LARGE SCALE GENOMIC DNA]</scope>
    <source>
        <strain evidence="1 2">CBS 132785</strain>
    </source>
</reference>
<organism evidence="1 2">
    <name type="scientific">Penicillium subrubescens</name>
    <dbReference type="NCBI Taxonomy" id="1316194"/>
    <lineage>
        <taxon>Eukaryota</taxon>
        <taxon>Fungi</taxon>
        <taxon>Dikarya</taxon>
        <taxon>Ascomycota</taxon>
        <taxon>Pezizomycotina</taxon>
        <taxon>Eurotiomycetes</taxon>
        <taxon>Eurotiomycetidae</taxon>
        <taxon>Eurotiales</taxon>
        <taxon>Aspergillaceae</taxon>
        <taxon>Penicillium</taxon>
    </lineage>
</organism>
<dbReference type="GO" id="GO:0000981">
    <property type="term" value="F:DNA-binding transcription factor activity, RNA polymerase II-specific"/>
    <property type="evidence" value="ECO:0007669"/>
    <property type="project" value="TreeGrafter"/>
</dbReference>
<dbReference type="GO" id="GO:0045944">
    <property type="term" value="P:positive regulation of transcription by RNA polymerase II"/>
    <property type="evidence" value="ECO:0007669"/>
    <property type="project" value="TreeGrafter"/>
</dbReference>
<protein>
    <submittedName>
        <fullName evidence="1">Uncharacterized protein</fullName>
    </submittedName>
</protein>
<dbReference type="PANTHER" id="PTHR31644:SF2">
    <property type="entry name" value="TRANSCRIPTIONAL ACTIVATOR ARO80-RELATED"/>
    <property type="match status" value="1"/>
</dbReference>
<dbReference type="STRING" id="1316194.A0A1Q5T605"/>
<dbReference type="Proteomes" id="UP000186955">
    <property type="component" value="Unassembled WGS sequence"/>
</dbReference>
<comment type="caution">
    <text evidence="1">The sequence shown here is derived from an EMBL/GenBank/DDBJ whole genome shotgun (WGS) entry which is preliminary data.</text>
</comment>
<dbReference type="InterPro" id="IPR052780">
    <property type="entry name" value="AAA_Catabolism_Regulators"/>
</dbReference>
<gene>
    <name evidence="1" type="ORF">PENSUB_11175</name>
</gene>
<accession>A0A1Q5T605</accession>
<evidence type="ECO:0000313" key="1">
    <source>
        <dbReference type="EMBL" id="OKO95663.1"/>
    </source>
</evidence>
<evidence type="ECO:0000313" key="2">
    <source>
        <dbReference type="Proteomes" id="UP000186955"/>
    </source>
</evidence>
<sequence length="164" mass="18255">MHPKDRDHIDKAISASREVLERATAMLVEGRLRYAPRRTRVCIISASTLLLKAISLGGSAHDLKVKMGKLDQCIAALRLCGIDDLDFLSRYGELIEQHLQRFRDQFILLPDCGGPDQPGEGSTAVEPTGDDWKVRPFDPRIAPWKSDSKAIPLGISFDSLDFLL</sequence>
<keyword evidence="2" id="KW-1185">Reference proteome</keyword>